<dbReference type="GO" id="GO:0003723">
    <property type="term" value="F:RNA binding"/>
    <property type="evidence" value="ECO:0007669"/>
    <property type="project" value="InterPro"/>
</dbReference>
<dbReference type="InterPro" id="IPR002885">
    <property type="entry name" value="PPR_rpt"/>
</dbReference>
<dbReference type="FunFam" id="1.25.40.10:FF:000031">
    <property type="entry name" value="Pentatricopeptide repeat-containing protein mitochondrial"/>
    <property type="match status" value="1"/>
</dbReference>
<dbReference type="FunFam" id="1.25.40.10:FF:000488">
    <property type="entry name" value="Pentatricopeptide repeat-containing protein, mitochondrial"/>
    <property type="match status" value="1"/>
</dbReference>
<dbReference type="Pfam" id="PF20431">
    <property type="entry name" value="E_motif"/>
    <property type="match status" value="1"/>
</dbReference>
<dbReference type="Pfam" id="PF01535">
    <property type="entry name" value="PPR"/>
    <property type="match status" value="1"/>
</dbReference>
<dbReference type="AlphaFoldDB" id="A0A6P5F6L0"/>
<dbReference type="PANTHER" id="PTHR47926:SF533">
    <property type="entry name" value="DYW DOMAIN-CONTAINING PROTEIN"/>
    <property type="match status" value="1"/>
</dbReference>
<dbReference type="Gene3D" id="1.25.40.10">
    <property type="entry name" value="Tetratricopeptide repeat domain"/>
    <property type="match status" value="6"/>
</dbReference>
<dbReference type="Pfam" id="PF13041">
    <property type="entry name" value="PPR_2"/>
    <property type="match status" value="6"/>
</dbReference>
<feature type="repeat" description="PPR" evidence="4">
    <location>
        <begin position="724"/>
        <end position="758"/>
    </location>
</feature>
<accession>A0A6P5F6L0</accession>
<dbReference type="Pfam" id="PF12854">
    <property type="entry name" value="PPR_1"/>
    <property type="match status" value="1"/>
</dbReference>
<dbReference type="RefSeq" id="XP_020091252.1">
    <property type="nucleotide sequence ID" value="XM_020235663.1"/>
</dbReference>
<feature type="repeat" description="PPR" evidence="4">
    <location>
        <begin position="689"/>
        <end position="723"/>
    </location>
</feature>
<dbReference type="GeneID" id="109712214"/>
<gene>
    <name evidence="6" type="primary">LOC109712214</name>
</gene>
<proteinExistence type="inferred from homology"/>
<feature type="repeat" description="PPR" evidence="4">
    <location>
        <begin position="350"/>
        <end position="385"/>
    </location>
</feature>
<organism evidence="5 6">
    <name type="scientific">Ananas comosus</name>
    <name type="common">Pineapple</name>
    <name type="synonym">Ananas ananas</name>
    <dbReference type="NCBI Taxonomy" id="4615"/>
    <lineage>
        <taxon>Eukaryota</taxon>
        <taxon>Viridiplantae</taxon>
        <taxon>Streptophyta</taxon>
        <taxon>Embryophyta</taxon>
        <taxon>Tracheophyta</taxon>
        <taxon>Spermatophyta</taxon>
        <taxon>Magnoliopsida</taxon>
        <taxon>Liliopsida</taxon>
        <taxon>Poales</taxon>
        <taxon>Bromeliaceae</taxon>
        <taxon>Bromelioideae</taxon>
        <taxon>Ananas</taxon>
    </lineage>
</organism>
<keyword evidence="5" id="KW-1185">Reference proteome</keyword>
<dbReference type="FunFam" id="1.25.40.10:FF:000381">
    <property type="entry name" value="Pentatricopeptide repeat-containing protein"/>
    <property type="match status" value="1"/>
</dbReference>
<keyword evidence="3" id="KW-0809">Transit peptide</keyword>
<evidence type="ECO:0000256" key="3">
    <source>
        <dbReference type="ARBA" id="ARBA00022946"/>
    </source>
</evidence>
<dbReference type="GO" id="GO:0009451">
    <property type="term" value="P:RNA modification"/>
    <property type="evidence" value="ECO:0007669"/>
    <property type="project" value="InterPro"/>
</dbReference>
<feature type="repeat" description="PPR" evidence="4">
    <location>
        <begin position="553"/>
        <end position="587"/>
    </location>
</feature>
<reference evidence="6" key="2">
    <citation type="submission" date="2025-08" db="UniProtKB">
        <authorList>
            <consortium name="RefSeq"/>
        </authorList>
    </citation>
    <scope>IDENTIFICATION</scope>
    <source>
        <tissue evidence="6">Leaf</tissue>
    </source>
</reference>
<protein>
    <submittedName>
        <fullName evidence="6">Pentatricopeptide repeat-containing protein At2g33680-like</fullName>
    </submittedName>
</protein>
<feature type="repeat" description="PPR" evidence="4">
    <location>
        <begin position="254"/>
        <end position="288"/>
    </location>
</feature>
<feature type="repeat" description="PPR" evidence="4">
    <location>
        <begin position="654"/>
        <end position="688"/>
    </location>
</feature>
<dbReference type="FunFam" id="1.25.40.10:FF:000366">
    <property type="entry name" value="Pentatricopeptide (PPR) repeat-containing protein"/>
    <property type="match status" value="1"/>
</dbReference>
<dbReference type="NCBIfam" id="TIGR00756">
    <property type="entry name" value="PPR"/>
    <property type="match status" value="9"/>
</dbReference>
<name>A0A6P5F6L0_ANACO</name>
<dbReference type="PROSITE" id="PS51375">
    <property type="entry name" value="PPR"/>
    <property type="match status" value="8"/>
</dbReference>
<keyword evidence="2" id="KW-0677">Repeat</keyword>
<evidence type="ECO:0000256" key="2">
    <source>
        <dbReference type="ARBA" id="ARBA00022737"/>
    </source>
</evidence>
<sequence length="879" mass="97573">MHLSLPITNGFERMVETFAPSAPPFHGLEGRPSPFPPKMISSPAKVHNPIVAITKTGFRNKGEKVELEEAILLLEDHTLKGRKPNDQNWYYNELISLCISRKAFHEGRLLRSHMARVGLEPGLFMDNQFINLYAKCGEIEMARALFDGMKERNVVSWNALLAGYCLNKQFLDAVKLFRTMAESGPSPNYVTYLSALRASVGLGNVEVGKQIHSRLIKTGFISRIEVGNAMINTYSELGLIEESEAVYNGMAEKDVVSWNSLISAKVQNQLTSQALLLFIAMQIEGYTPDEFTFASLLGPRDMAIAEELHAQISKRELAGMFAGSALLDAYARVGNPRAAVDVFNSMTKRSIVTWNSVIDACFKNNMADEGLKLFLQMSCEQSVLPDEYTIAIMLKGAASELMIGTGKSIHGLAVKMGRHTETTIGNNLIAMYGRHEAVSDSWQAFTLISEPDIVSWNSIVQSYIKNGKFERGLILFVEMKLEGIEPDELSFVAALNACASLTRYTAGKEVHGELIKRGISSNAFIESALIDMYAKSMAINDAKKVFDCVQKKDTITWNSIISGFAQFGDLDRVLKLLNSMREQNIELDNFTFATILAACADSTAMQLGKQVHALNLKSELCADAAVSNALITMYSKAGSIKEAEKIFSKLSFKNTASWNAMIGGLAQSGYFKEATETFDQMGKSGSKPDGKTFNALLAACSYANMTNEATKYFKLMGKYGIRPNFDHYACLVDILARAGRLEEAEKLINEMPFKPTTLIWKMLLSGCRIYGDLARGKRSMENIVALDPCDSAAYVLLSHIYAAKERWDEVRIVRQTMKRNGVNKEPGKSWIEVDNKIHEFVASDRSHPRTNEIYFELIGLFKQLKDDGSDTGIDHGIDH</sequence>
<feature type="repeat" description="PPR" evidence="4">
    <location>
        <begin position="452"/>
        <end position="486"/>
    </location>
</feature>
<evidence type="ECO:0000313" key="6">
    <source>
        <dbReference type="RefSeq" id="XP_020091252.1"/>
    </source>
</evidence>
<reference evidence="5" key="1">
    <citation type="journal article" date="2015" name="Nat. Genet.">
        <title>The pineapple genome and the evolution of CAM photosynthesis.</title>
        <authorList>
            <person name="Ming R."/>
            <person name="VanBuren R."/>
            <person name="Wai C.M."/>
            <person name="Tang H."/>
            <person name="Schatz M.C."/>
            <person name="Bowers J.E."/>
            <person name="Lyons E."/>
            <person name="Wang M.L."/>
            <person name="Chen J."/>
            <person name="Biggers E."/>
            <person name="Zhang J."/>
            <person name="Huang L."/>
            <person name="Zhang L."/>
            <person name="Miao W."/>
            <person name="Zhang J."/>
            <person name="Ye Z."/>
            <person name="Miao C."/>
            <person name="Lin Z."/>
            <person name="Wang H."/>
            <person name="Zhou H."/>
            <person name="Yim W.C."/>
            <person name="Priest H.D."/>
            <person name="Zheng C."/>
            <person name="Woodhouse M."/>
            <person name="Edger P.P."/>
            <person name="Guyot R."/>
            <person name="Guo H.B."/>
            <person name="Guo H."/>
            <person name="Zheng G."/>
            <person name="Singh R."/>
            <person name="Sharma A."/>
            <person name="Min X."/>
            <person name="Zheng Y."/>
            <person name="Lee H."/>
            <person name="Gurtowski J."/>
            <person name="Sedlazeck F.J."/>
            <person name="Harkess A."/>
            <person name="McKain M.R."/>
            <person name="Liao Z."/>
            <person name="Fang J."/>
            <person name="Liu J."/>
            <person name="Zhang X."/>
            <person name="Zhang Q."/>
            <person name="Hu W."/>
            <person name="Qin Y."/>
            <person name="Wang K."/>
            <person name="Chen L.Y."/>
            <person name="Shirley N."/>
            <person name="Lin Y.R."/>
            <person name="Liu L.Y."/>
            <person name="Hernandez A.G."/>
            <person name="Wright C.L."/>
            <person name="Bulone V."/>
            <person name="Tuskan G.A."/>
            <person name="Heath K."/>
            <person name="Zee F."/>
            <person name="Moore P.H."/>
            <person name="Sunkar R."/>
            <person name="Leebens-Mack J.H."/>
            <person name="Mockler T."/>
            <person name="Bennetzen J.L."/>
            <person name="Freeling M."/>
            <person name="Sankoff D."/>
            <person name="Paterson A.H."/>
            <person name="Zhu X."/>
            <person name="Yang X."/>
            <person name="Smith J.A."/>
            <person name="Cushman J.C."/>
            <person name="Paull R.E."/>
            <person name="Yu Q."/>
        </authorList>
    </citation>
    <scope>NUCLEOTIDE SEQUENCE [LARGE SCALE GENOMIC DNA]</scope>
    <source>
        <strain evidence="5">cv. F153</strain>
    </source>
</reference>
<evidence type="ECO:0000313" key="5">
    <source>
        <dbReference type="Proteomes" id="UP000515123"/>
    </source>
</evidence>
<comment type="similarity">
    <text evidence="1">Belongs to the PPR family. PCMP-H subfamily.</text>
</comment>
<evidence type="ECO:0000256" key="4">
    <source>
        <dbReference type="PROSITE-ProRule" id="PRU00708"/>
    </source>
</evidence>
<dbReference type="InterPro" id="IPR011990">
    <property type="entry name" value="TPR-like_helical_dom_sf"/>
</dbReference>
<dbReference type="SUPFAM" id="SSF48452">
    <property type="entry name" value="TPR-like"/>
    <property type="match status" value="1"/>
</dbReference>
<dbReference type="Proteomes" id="UP000515123">
    <property type="component" value="Linkage group 1"/>
</dbReference>
<dbReference type="PANTHER" id="PTHR47926">
    <property type="entry name" value="PENTATRICOPEPTIDE REPEAT-CONTAINING PROTEIN"/>
    <property type="match status" value="1"/>
</dbReference>
<evidence type="ECO:0000256" key="1">
    <source>
        <dbReference type="ARBA" id="ARBA00006643"/>
    </source>
</evidence>
<dbReference type="InterPro" id="IPR046848">
    <property type="entry name" value="E_motif"/>
</dbReference>
<dbReference type="OrthoDB" id="185373at2759"/>
<feature type="repeat" description="PPR" evidence="4">
    <location>
        <begin position="153"/>
        <end position="187"/>
    </location>
</feature>
<dbReference type="InterPro" id="IPR046960">
    <property type="entry name" value="PPR_At4g14850-like_plant"/>
</dbReference>